<dbReference type="GO" id="GO:0015288">
    <property type="term" value="F:porin activity"/>
    <property type="evidence" value="ECO:0007669"/>
    <property type="project" value="UniProtKB-KW"/>
</dbReference>
<dbReference type="InterPro" id="IPR050298">
    <property type="entry name" value="Gram-neg_bact_OMP"/>
</dbReference>
<keyword evidence="6 11" id="KW-0732">Signal</keyword>
<keyword evidence="14" id="KW-1185">Reference proteome</keyword>
<accession>A0A4R5M0M9</accession>
<gene>
    <name evidence="13" type="ORF">EYW47_32955</name>
</gene>
<dbReference type="PRINTS" id="PR00182">
    <property type="entry name" value="ECOLNEIPORIN"/>
</dbReference>
<evidence type="ECO:0000256" key="11">
    <source>
        <dbReference type="SAM" id="SignalP"/>
    </source>
</evidence>
<dbReference type="RefSeq" id="WP_133199005.1">
    <property type="nucleotide sequence ID" value="NZ_JBHUCW010000010.1"/>
</dbReference>
<evidence type="ECO:0000256" key="2">
    <source>
        <dbReference type="ARBA" id="ARBA00011233"/>
    </source>
</evidence>
<evidence type="ECO:0000313" key="13">
    <source>
        <dbReference type="EMBL" id="TDG18771.1"/>
    </source>
</evidence>
<dbReference type="PANTHER" id="PTHR34501:SF9">
    <property type="entry name" value="MAJOR OUTER MEMBRANE PROTEIN P.IA"/>
    <property type="match status" value="1"/>
</dbReference>
<dbReference type="OrthoDB" id="8982743at2"/>
<evidence type="ECO:0000256" key="10">
    <source>
        <dbReference type="ARBA" id="ARBA00023237"/>
    </source>
</evidence>
<evidence type="ECO:0000256" key="3">
    <source>
        <dbReference type="ARBA" id="ARBA00022448"/>
    </source>
</evidence>
<dbReference type="GO" id="GO:0034220">
    <property type="term" value="P:monoatomic ion transmembrane transport"/>
    <property type="evidence" value="ECO:0007669"/>
    <property type="project" value="InterPro"/>
</dbReference>
<dbReference type="Gene3D" id="2.40.160.10">
    <property type="entry name" value="Porin"/>
    <property type="match status" value="1"/>
</dbReference>
<keyword evidence="7" id="KW-0406">Ion transport</keyword>
<dbReference type="CDD" id="cd00342">
    <property type="entry name" value="gram_neg_porins"/>
    <property type="match status" value="1"/>
</dbReference>
<keyword evidence="3" id="KW-0813">Transport</keyword>
<dbReference type="InterPro" id="IPR023614">
    <property type="entry name" value="Porin_dom_sf"/>
</dbReference>
<dbReference type="PANTHER" id="PTHR34501">
    <property type="entry name" value="PROTEIN YDDL-RELATED"/>
    <property type="match status" value="1"/>
</dbReference>
<proteinExistence type="predicted"/>
<evidence type="ECO:0000256" key="5">
    <source>
        <dbReference type="ARBA" id="ARBA00022692"/>
    </source>
</evidence>
<feature type="domain" description="Porin" evidence="12">
    <location>
        <begin position="15"/>
        <end position="329"/>
    </location>
</feature>
<dbReference type="AlphaFoldDB" id="A0A4R5M0M9"/>
<evidence type="ECO:0000256" key="4">
    <source>
        <dbReference type="ARBA" id="ARBA00022452"/>
    </source>
</evidence>
<evidence type="ECO:0000256" key="8">
    <source>
        <dbReference type="ARBA" id="ARBA00023114"/>
    </source>
</evidence>
<evidence type="ECO:0000256" key="6">
    <source>
        <dbReference type="ARBA" id="ARBA00022729"/>
    </source>
</evidence>
<dbReference type="GO" id="GO:0009279">
    <property type="term" value="C:cell outer membrane"/>
    <property type="evidence" value="ECO:0007669"/>
    <property type="project" value="UniProtKB-SubCell"/>
</dbReference>
<dbReference type="PRINTS" id="PR00184">
    <property type="entry name" value="NEISSPPORIN"/>
</dbReference>
<keyword evidence="4" id="KW-1134">Transmembrane beta strand</keyword>
<comment type="subunit">
    <text evidence="2">Homotrimer.</text>
</comment>
<comment type="subcellular location">
    <subcellularLocation>
        <location evidence="1">Cell outer membrane</location>
        <topology evidence="1">Multi-pass membrane protein</topology>
    </subcellularLocation>
</comment>
<comment type="caution">
    <text evidence="13">The sequence shown here is derived from an EMBL/GenBank/DDBJ whole genome shotgun (WGS) entry which is preliminary data.</text>
</comment>
<dbReference type="SUPFAM" id="SSF56935">
    <property type="entry name" value="Porins"/>
    <property type="match status" value="1"/>
</dbReference>
<name>A0A4R5M0M9_9BURK</name>
<feature type="signal peptide" evidence="11">
    <location>
        <begin position="1"/>
        <end position="26"/>
    </location>
</feature>
<dbReference type="GO" id="GO:0046930">
    <property type="term" value="C:pore complex"/>
    <property type="evidence" value="ECO:0007669"/>
    <property type="project" value="UniProtKB-KW"/>
</dbReference>
<dbReference type="InterPro" id="IPR002299">
    <property type="entry name" value="Porin_Neis"/>
</dbReference>
<dbReference type="Pfam" id="PF13609">
    <property type="entry name" value="Porin_4"/>
    <property type="match status" value="1"/>
</dbReference>
<evidence type="ECO:0000259" key="12">
    <source>
        <dbReference type="Pfam" id="PF13609"/>
    </source>
</evidence>
<protein>
    <submittedName>
        <fullName evidence="13">Porin</fullName>
    </submittedName>
</protein>
<keyword evidence="8" id="KW-0626">Porin</keyword>
<reference evidence="13 14" key="1">
    <citation type="submission" date="2019-03" db="EMBL/GenBank/DDBJ databases">
        <title>Paraburkholderia sp. 4M-K11, isolated from subtropical forest soil.</title>
        <authorList>
            <person name="Gao Z.-H."/>
            <person name="Qiu L.-H."/>
        </authorList>
    </citation>
    <scope>NUCLEOTIDE SEQUENCE [LARGE SCALE GENOMIC DNA]</scope>
    <source>
        <strain evidence="13 14">4M-K11</strain>
    </source>
</reference>
<keyword evidence="5" id="KW-0812">Transmembrane</keyword>
<dbReference type="EMBL" id="SMRP01000027">
    <property type="protein sequence ID" value="TDG18771.1"/>
    <property type="molecule type" value="Genomic_DNA"/>
</dbReference>
<evidence type="ECO:0000313" key="14">
    <source>
        <dbReference type="Proteomes" id="UP000295722"/>
    </source>
</evidence>
<keyword evidence="10" id="KW-0998">Cell outer membrane</keyword>
<evidence type="ECO:0000256" key="1">
    <source>
        <dbReference type="ARBA" id="ARBA00004571"/>
    </source>
</evidence>
<dbReference type="Proteomes" id="UP000295722">
    <property type="component" value="Unassembled WGS sequence"/>
</dbReference>
<keyword evidence="9" id="KW-0472">Membrane</keyword>
<evidence type="ECO:0000256" key="9">
    <source>
        <dbReference type="ARBA" id="ARBA00023136"/>
    </source>
</evidence>
<evidence type="ECO:0000256" key="7">
    <source>
        <dbReference type="ARBA" id="ARBA00023065"/>
    </source>
</evidence>
<sequence>MHHRGGLTLKVVAGVAVALFAGGAYAQSSVTLYGALDTGVLYTSKTAGATVGQNAGKNFSLIEGGLTPSVFGLTGTEDLGGGLKVSFKLESGINPANGGLADCNGNLFGCQAWVALNNQYGTLKAGLQYSPFFLALYESDPRDFALFGSSVVNYVDNALATGAFSPNSVSYTSPELAGFQGSVLYSLGGTPGDFQAGRQYSASLKYEVGGFMINASIFDSNAGGSAQTPVQSALEYEGRTIGAAYKIGPVTMKLSFVNYKVSGSFNNNVYGGGLDYLVTPAFDMNAGVWVTSDRNQTANHSVLGALGATYFMSKRTSFYAQVGTVNNRGLMNTGISLNGALYGAQGTTVAALVGLRHAF</sequence>
<feature type="chain" id="PRO_5020951795" evidence="11">
    <location>
        <begin position="27"/>
        <end position="359"/>
    </location>
</feature>
<dbReference type="InterPro" id="IPR001702">
    <property type="entry name" value="Porin_Gram-ve"/>
</dbReference>
<organism evidence="13 14">
    <name type="scientific">Paraburkholderia silviterrae</name>
    <dbReference type="NCBI Taxonomy" id="2528715"/>
    <lineage>
        <taxon>Bacteria</taxon>
        <taxon>Pseudomonadati</taxon>
        <taxon>Pseudomonadota</taxon>
        <taxon>Betaproteobacteria</taxon>
        <taxon>Burkholderiales</taxon>
        <taxon>Burkholderiaceae</taxon>
        <taxon>Paraburkholderia</taxon>
    </lineage>
</organism>
<dbReference type="InterPro" id="IPR033900">
    <property type="entry name" value="Gram_neg_porin_domain"/>
</dbReference>